<feature type="region of interest" description="Disordered" evidence="2">
    <location>
        <begin position="613"/>
        <end position="714"/>
    </location>
</feature>
<feature type="compositionally biased region" description="Acidic residues" evidence="2">
    <location>
        <begin position="171"/>
        <end position="180"/>
    </location>
</feature>
<keyword evidence="1" id="KW-0175">Coiled coil</keyword>
<organism evidence="3 4">
    <name type="scientific">Rhypophila decipiens</name>
    <dbReference type="NCBI Taxonomy" id="261697"/>
    <lineage>
        <taxon>Eukaryota</taxon>
        <taxon>Fungi</taxon>
        <taxon>Dikarya</taxon>
        <taxon>Ascomycota</taxon>
        <taxon>Pezizomycotina</taxon>
        <taxon>Sordariomycetes</taxon>
        <taxon>Sordariomycetidae</taxon>
        <taxon>Sordariales</taxon>
        <taxon>Naviculisporaceae</taxon>
        <taxon>Rhypophila</taxon>
    </lineage>
</organism>
<feature type="region of interest" description="Disordered" evidence="2">
    <location>
        <begin position="344"/>
        <end position="364"/>
    </location>
</feature>
<feature type="compositionally biased region" description="Basic and acidic residues" evidence="2">
    <location>
        <begin position="39"/>
        <end position="70"/>
    </location>
</feature>
<dbReference type="EMBL" id="MU858047">
    <property type="protein sequence ID" value="KAK4219637.1"/>
    <property type="molecule type" value="Genomic_DNA"/>
</dbReference>
<evidence type="ECO:0000256" key="1">
    <source>
        <dbReference type="SAM" id="Coils"/>
    </source>
</evidence>
<protein>
    <submittedName>
        <fullName evidence="3">Uncharacterized protein</fullName>
    </submittedName>
</protein>
<name>A0AAN7BDS7_9PEZI</name>
<feature type="region of interest" description="Disordered" evidence="2">
    <location>
        <begin position="1"/>
        <end position="129"/>
    </location>
</feature>
<evidence type="ECO:0000313" key="4">
    <source>
        <dbReference type="Proteomes" id="UP001301769"/>
    </source>
</evidence>
<dbReference type="AlphaFoldDB" id="A0AAN7BDS7"/>
<feature type="region of interest" description="Disordered" evidence="2">
    <location>
        <begin position="162"/>
        <end position="198"/>
    </location>
</feature>
<reference evidence="3" key="2">
    <citation type="submission" date="2023-05" db="EMBL/GenBank/DDBJ databases">
        <authorList>
            <consortium name="Lawrence Berkeley National Laboratory"/>
            <person name="Steindorff A."/>
            <person name="Hensen N."/>
            <person name="Bonometti L."/>
            <person name="Westerberg I."/>
            <person name="Brannstrom I.O."/>
            <person name="Guillou S."/>
            <person name="Cros-Aarteil S."/>
            <person name="Calhoun S."/>
            <person name="Haridas S."/>
            <person name="Kuo A."/>
            <person name="Mondo S."/>
            <person name="Pangilinan J."/>
            <person name="Riley R."/>
            <person name="Labutti K."/>
            <person name="Andreopoulos B."/>
            <person name="Lipzen A."/>
            <person name="Chen C."/>
            <person name="Yanf M."/>
            <person name="Daum C."/>
            <person name="Ng V."/>
            <person name="Clum A."/>
            <person name="Ohm R."/>
            <person name="Martin F."/>
            <person name="Silar P."/>
            <person name="Natvig D."/>
            <person name="Lalanne C."/>
            <person name="Gautier V."/>
            <person name="Ament-Velasquez S.L."/>
            <person name="Kruys A."/>
            <person name="Hutchinson M.I."/>
            <person name="Powell A.J."/>
            <person name="Barry K."/>
            <person name="Miller A.N."/>
            <person name="Grigoriev I.V."/>
            <person name="Debuchy R."/>
            <person name="Gladieux P."/>
            <person name="Thoren M.H."/>
            <person name="Johannesson H."/>
        </authorList>
    </citation>
    <scope>NUCLEOTIDE SEQUENCE</scope>
    <source>
        <strain evidence="3">PSN293</strain>
    </source>
</reference>
<comment type="caution">
    <text evidence="3">The sequence shown here is derived from an EMBL/GenBank/DDBJ whole genome shotgun (WGS) entry which is preliminary data.</text>
</comment>
<proteinExistence type="predicted"/>
<accession>A0AAN7BDS7</accession>
<feature type="coiled-coil region" evidence="1">
    <location>
        <begin position="249"/>
        <end position="276"/>
    </location>
</feature>
<feature type="compositionally biased region" description="Polar residues" evidence="2">
    <location>
        <begin position="350"/>
        <end position="359"/>
    </location>
</feature>
<feature type="compositionally biased region" description="Basic and acidic residues" evidence="2">
    <location>
        <begin position="384"/>
        <end position="398"/>
    </location>
</feature>
<evidence type="ECO:0000313" key="3">
    <source>
        <dbReference type="EMBL" id="KAK4219637.1"/>
    </source>
</evidence>
<keyword evidence="4" id="KW-1185">Reference proteome</keyword>
<gene>
    <name evidence="3" type="ORF">QBC37DRAFT_109658</name>
</gene>
<feature type="compositionally biased region" description="Low complexity" evidence="2">
    <location>
        <begin position="95"/>
        <end position="104"/>
    </location>
</feature>
<dbReference type="Proteomes" id="UP001301769">
    <property type="component" value="Unassembled WGS sequence"/>
</dbReference>
<evidence type="ECO:0000256" key="2">
    <source>
        <dbReference type="SAM" id="MobiDB-lite"/>
    </source>
</evidence>
<feature type="region of interest" description="Disordered" evidence="2">
    <location>
        <begin position="384"/>
        <end position="405"/>
    </location>
</feature>
<sequence>METMVNLPSSCPLRGPRRHAWLTPSTSAPPTHIQGEFFSSHREQEWEQLDREREREQNDQKRTEEHHDHGVSFTSPSKQHKSTHRHGITLPQRVSSLLNLSTTGSGAGASNEQKGKISSHVKSFVPSGIDPRTPTENYWQIPAIASAAGPVYPLPGKGRKKSYFPFSNGQGDDDTDENDPDPFGYHRFPKVGQGSQPAGAWHNPSLMQIVESLQSAMMNKRDPMEHIPVVYNSYVLTLIEGFGKLTTQLKNRESELADLKNLREKELEQFRGISEEWMQREDGYKAEIKRLELVLAKESKDGVASVAMARQTSLVDRSGTKRFQARLKRMSGSHQEGIKEQPLFEEEETTSVAPTSSCFPTLGEMPRRIDASQDVRASRMIGKLERDERARSDSDTGRLRKSHSAYHAADEYQKQNLQQVTSKKVVTTDHEKVTASKTLRPAPHLKVDTRSSRRVDDGLTVGREAHRSAGTVTNEVSINPTGRGMSTQCEPSSGLSGISDIRCEAVAAERQHVKFPHDVRRVDRRYSFSRGDDEVLPVTPSDTEFEDAGLRHVLDVQTGDSSSARSADTLGKIPLSTSADSVGSVVWLGNSGNFGSSDQPAHPSVYVGSLRMEAGDGSRSTGLPAPASAYSQAVSQPPISDLSGNTLHPPRDPGGRTGSQSMVYASPTMRPVSNLDTGQMSEPSRRGRPASPQARASHGVLSNMRSAEFSPTRVVETTNDAARIAAARAVTRDGQQK</sequence>
<reference evidence="3" key="1">
    <citation type="journal article" date="2023" name="Mol. Phylogenet. Evol.">
        <title>Genome-scale phylogeny and comparative genomics of the fungal order Sordariales.</title>
        <authorList>
            <person name="Hensen N."/>
            <person name="Bonometti L."/>
            <person name="Westerberg I."/>
            <person name="Brannstrom I.O."/>
            <person name="Guillou S."/>
            <person name="Cros-Aarteil S."/>
            <person name="Calhoun S."/>
            <person name="Haridas S."/>
            <person name="Kuo A."/>
            <person name="Mondo S."/>
            <person name="Pangilinan J."/>
            <person name="Riley R."/>
            <person name="LaButti K."/>
            <person name="Andreopoulos B."/>
            <person name="Lipzen A."/>
            <person name="Chen C."/>
            <person name="Yan M."/>
            <person name="Daum C."/>
            <person name="Ng V."/>
            <person name="Clum A."/>
            <person name="Steindorff A."/>
            <person name="Ohm R.A."/>
            <person name="Martin F."/>
            <person name="Silar P."/>
            <person name="Natvig D.O."/>
            <person name="Lalanne C."/>
            <person name="Gautier V."/>
            <person name="Ament-Velasquez S.L."/>
            <person name="Kruys A."/>
            <person name="Hutchinson M.I."/>
            <person name="Powell A.J."/>
            <person name="Barry K."/>
            <person name="Miller A.N."/>
            <person name="Grigoriev I.V."/>
            <person name="Debuchy R."/>
            <person name="Gladieux P."/>
            <person name="Hiltunen Thoren M."/>
            <person name="Johannesson H."/>
        </authorList>
    </citation>
    <scope>NUCLEOTIDE SEQUENCE</scope>
    <source>
        <strain evidence="3">PSN293</strain>
    </source>
</reference>
<feature type="compositionally biased region" description="Polar residues" evidence="2">
    <location>
        <begin position="629"/>
        <end position="646"/>
    </location>
</feature>
<feature type="compositionally biased region" description="Basic residues" evidence="2">
    <location>
        <begin position="78"/>
        <end position="87"/>
    </location>
</feature>